<evidence type="ECO:0000256" key="1">
    <source>
        <dbReference type="ARBA" id="ARBA00023125"/>
    </source>
</evidence>
<dbReference type="InterPro" id="IPR000424">
    <property type="entry name" value="Primosome_PriB/ssb"/>
</dbReference>
<dbReference type="InterPro" id="IPR012340">
    <property type="entry name" value="NA-bd_OB-fold"/>
</dbReference>
<dbReference type="EMBL" id="JAEKNR010000110">
    <property type="protein sequence ID" value="MBJ7598453.1"/>
    <property type="molecule type" value="Genomic_DNA"/>
</dbReference>
<organism evidence="3 4">
    <name type="scientific">Candidatus Nephthysia bennettiae</name>
    <dbReference type="NCBI Taxonomy" id="3127016"/>
    <lineage>
        <taxon>Bacteria</taxon>
        <taxon>Bacillati</taxon>
        <taxon>Candidatus Dormiibacterota</taxon>
        <taxon>Candidatus Dormibacteria</taxon>
        <taxon>Candidatus Dormibacterales</taxon>
        <taxon>Candidatus Dormibacteraceae</taxon>
        <taxon>Candidatus Nephthysia</taxon>
    </lineage>
</organism>
<dbReference type="Proteomes" id="UP000612893">
    <property type="component" value="Unassembled WGS sequence"/>
</dbReference>
<evidence type="ECO:0000313" key="4">
    <source>
        <dbReference type="Proteomes" id="UP000612893"/>
    </source>
</evidence>
<dbReference type="SUPFAM" id="SSF50249">
    <property type="entry name" value="Nucleic acid-binding proteins"/>
    <property type="match status" value="1"/>
</dbReference>
<keyword evidence="1 2" id="KW-0238">DNA-binding</keyword>
<evidence type="ECO:0000256" key="2">
    <source>
        <dbReference type="PROSITE-ProRule" id="PRU00252"/>
    </source>
</evidence>
<comment type="caution">
    <text evidence="3">The sequence shown here is derived from an EMBL/GenBank/DDBJ whole genome shotgun (WGS) entry which is preliminary data.</text>
</comment>
<evidence type="ECO:0000313" key="3">
    <source>
        <dbReference type="EMBL" id="MBJ7598453.1"/>
    </source>
</evidence>
<dbReference type="PROSITE" id="PS50935">
    <property type="entry name" value="SSB"/>
    <property type="match status" value="1"/>
</dbReference>
<name>A0A934K887_9BACT</name>
<reference evidence="3" key="1">
    <citation type="submission" date="2020-10" db="EMBL/GenBank/DDBJ databases">
        <title>Ca. Dormibacterota MAGs.</title>
        <authorList>
            <person name="Montgomery K."/>
        </authorList>
    </citation>
    <scope>NUCLEOTIDE SEQUENCE [LARGE SCALE GENOMIC DNA]</scope>
    <source>
        <strain evidence="3">SC8812_S17_10</strain>
    </source>
</reference>
<gene>
    <name evidence="3" type="ORF">JF922_10260</name>
</gene>
<keyword evidence="4" id="KW-1185">Reference proteome</keyword>
<proteinExistence type="predicted"/>
<dbReference type="AlphaFoldDB" id="A0A934K887"/>
<dbReference type="Gene3D" id="2.40.50.140">
    <property type="entry name" value="Nucleic acid-binding proteins"/>
    <property type="match status" value="1"/>
</dbReference>
<accession>A0A934K887</accession>
<protein>
    <submittedName>
        <fullName evidence="3">Single-stranded DNA-binding protein</fullName>
    </submittedName>
</protein>
<dbReference type="GO" id="GO:0003677">
    <property type="term" value="F:DNA binding"/>
    <property type="evidence" value="ECO:0007669"/>
    <property type="project" value="UniProtKB-UniRule"/>
</dbReference>
<dbReference type="Pfam" id="PF00436">
    <property type="entry name" value="SSB"/>
    <property type="match status" value="1"/>
</dbReference>
<sequence>MVTYRRMAELVGEYARKGSLVLVQGHLYTDRWAAQDGAQRQRLVEALELMSSAVRELIEHHDGLHEDDVLLEVIES</sequence>